<dbReference type="AlphaFoldDB" id="A0A839Q6G6"/>
<proteinExistence type="predicted"/>
<dbReference type="EMBL" id="JACHVU010000003">
    <property type="protein sequence ID" value="MBB2990474.1"/>
    <property type="molecule type" value="Genomic_DNA"/>
</dbReference>
<name>A0A839Q6G6_MYCIR</name>
<keyword evidence="2" id="KW-1185">Reference proteome</keyword>
<comment type="caution">
    <text evidence="1">The sequence shown here is derived from an EMBL/GenBank/DDBJ whole genome shotgun (WGS) entry which is preliminary data.</text>
</comment>
<sequence length="49" mass="5443">MTALQDWIGINPVDAVTGAIRDVWRELTSGEAEQTVEEPQLMGRGLERC</sequence>
<accession>A0A839Q6G6</accession>
<gene>
    <name evidence="1" type="ORF">FHR72_001942</name>
</gene>
<evidence type="ECO:0000313" key="2">
    <source>
        <dbReference type="Proteomes" id="UP000550501"/>
    </source>
</evidence>
<dbReference type="Proteomes" id="UP000550501">
    <property type="component" value="Unassembled WGS sequence"/>
</dbReference>
<dbReference type="RefSeq" id="WP_183467698.1">
    <property type="nucleotide sequence ID" value="NZ_JACHVU010000003.1"/>
</dbReference>
<organism evidence="1 2">
    <name type="scientific">Mycolicibacterium iranicum</name>
    <name type="common">Mycobacterium iranicum</name>
    <dbReference type="NCBI Taxonomy" id="912594"/>
    <lineage>
        <taxon>Bacteria</taxon>
        <taxon>Bacillati</taxon>
        <taxon>Actinomycetota</taxon>
        <taxon>Actinomycetes</taxon>
        <taxon>Mycobacteriales</taxon>
        <taxon>Mycobacteriaceae</taxon>
        <taxon>Mycolicibacterium</taxon>
    </lineage>
</organism>
<protein>
    <submittedName>
        <fullName evidence="1">Uncharacterized protein</fullName>
    </submittedName>
</protein>
<reference evidence="1 2" key="1">
    <citation type="submission" date="2020-08" db="EMBL/GenBank/DDBJ databases">
        <title>The Agave Microbiome: Exploring the role of microbial communities in plant adaptations to desert environments.</title>
        <authorList>
            <person name="Partida-Martinez L.P."/>
        </authorList>
    </citation>
    <scope>NUCLEOTIDE SEQUENCE [LARGE SCALE GENOMIC DNA]</scope>
    <source>
        <strain evidence="1 2">AT2.18</strain>
    </source>
</reference>
<evidence type="ECO:0000313" key="1">
    <source>
        <dbReference type="EMBL" id="MBB2990474.1"/>
    </source>
</evidence>